<reference evidence="1 2" key="1">
    <citation type="journal article" date="2011" name="Stand. Genomic Sci.">
        <title>Complete genome sequence of Thermomonospora curvata type strain (B9).</title>
        <authorList>
            <person name="Chertkov O."/>
            <person name="Sikorski J."/>
            <person name="Nolan M."/>
            <person name="Lapidus A."/>
            <person name="Lucas S."/>
            <person name="Del Rio T.G."/>
            <person name="Tice H."/>
            <person name="Cheng J.F."/>
            <person name="Goodwin L."/>
            <person name="Pitluck S."/>
            <person name="Liolios K."/>
            <person name="Ivanova N."/>
            <person name="Mavromatis K."/>
            <person name="Mikhailova N."/>
            <person name="Ovchinnikova G."/>
            <person name="Pati A."/>
            <person name="Chen A."/>
            <person name="Palaniappan K."/>
            <person name="Djao O.D."/>
            <person name="Land M."/>
            <person name="Hauser L."/>
            <person name="Chang Y.J."/>
            <person name="Jeffries C.D."/>
            <person name="Brettin T."/>
            <person name="Han C."/>
            <person name="Detter J.C."/>
            <person name="Rohde M."/>
            <person name="Goker M."/>
            <person name="Woyke T."/>
            <person name="Bristow J."/>
            <person name="Eisen J.A."/>
            <person name="Markowitz V."/>
            <person name="Hugenholtz P."/>
            <person name="Klenk H.P."/>
            <person name="Kyrpides N.C."/>
        </authorList>
    </citation>
    <scope>NUCLEOTIDE SEQUENCE [LARGE SCALE GENOMIC DNA]</scope>
    <source>
        <strain evidence="2">ATCC 19995 / DSM 43183 / JCM 3096 / KCTC 9072 / NBRC 15933 / NCIMB 10081 / Henssen B9</strain>
    </source>
</reference>
<dbReference type="EMBL" id="CP001738">
    <property type="protein sequence ID" value="ACY96484.1"/>
    <property type="molecule type" value="Genomic_DNA"/>
</dbReference>
<dbReference type="Proteomes" id="UP000001918">
    <property type="component" value="Chromosome"/>
</dbReference>
<dbReference type="AlphaFoldDB" id="D1A6K9"/>
<dbReference type="HOGENOM" id="CLU_2208804_0_0_11"/>
<keyword evidence="2" id="KW-1185">Reference proteome</keyword>
<protein>
    <submittedName>
        <fullName evidence="1">Uncharacterized protein</fullName>
    </submittedName>
</protein>
<gene>
    <name evidence="1" type="ordered locus">Tcur_0895</name>
</gene>
<name>D1A6K9_THECD</name>
<dbReference type="STRING" id="471852.Tcur_0895"/>
<evidence type="ECO:0000313" key="2">
    <source>
        <dbReference type="Proteomes" id="UP000001918"/>
    </source>
</evidence>
<accession>D1A6K9</accession>
<dbReference type="OrthoDB" id="3480344at2"/>
<proteinExistence type="predicted"/>
<evidence type="ECO:0000313" key="1">
    <source>
        <dbReference type="EMBL" id="ACY96484.1"/>
    </source>
</evidence>
<sequence>MGFERERFKAANVAGTFGPRRGHLAALDAELCRRPGLLCGLVERDGLRVLRVIRQGAASHAVEVSCREEAGGWVFTWADTGGEIGPVGDPEAVADRVTAALTGRVVR</sequence>
<dbReference type="KEGG" id="tcu:Tcur_0895"/>
<organism evidence="1 2">
    <name type="scientific">Thermomonospora curvata (strain ATCC 19995 / DSM 43183 / JCM 3096 / KCTC 9072 / NBRC 15933 / NCIMB 10081 / Henssen B9)</name>
    <dbReference type="NCBI Taxonomy" id="471852"/>
    <lineage>
        <taxon>Bacteria</taxon>
        <taxon>Bacillati</taxon>
        <taxon>Actinomycetota</taxon>
        <taxon>Actinomycetes</taxon>
        <taxon>Streptosporangiales</taxon>
        <taxon>Thermomonosporaceae</taxon>
        <taxon>Thermomonospora</taxon>
    </lineage>
</organism>